<evidence type="ECO:0000256" key="3">
    <source>
        <dbReference type="ARBA" id="ARBA00023163"/>
    </source>
</evidence>
<dbReference type="InterPro" id="IPR000524">
    <property type="entry name" value="Tscrpt_reg_HTH_GntR"/>
</dbReference>
<dbReference type="InterPro" id="IPR011711">
    <property type="entry name" value="GntR_C"/>
</dbReference>
<keyword evidence="6" id="KW-1185">Reference proteome</keyword>
<dbReference type="GO" id="GO:0003677">
    <property type="term" value="F:DNA binding"/>
    <property type="evidence" value="ECO:0007669"/>
    <property type="project" value="UniProtKB-KW"/>
</dbReference>
<dbReference type="PROSITE" id="PS50949">
    <property type="entry name" value="HTH_GNTR"/>
    <property type="match status" value="1"/>
</dbReference>
<evidence type="ECO:0000256" key="1">
    <source>
        <dbReference type="ARBA" id="ARBA00023015"/>
    </source>
</evidence>
<dbReference type="Gene3D" id="1.20.120.530">
    <property type="entry name" value="GntR ligand-binding domain-like"/>
    <property type="match status" value="1"/>
</dbReference>
<comment type="caution">
    <text evidence="5">The sequence shown here is derived from an EMBL/GenBank/DDBJ whole genome shotgun (WGS) entry which is preliminary data.</text>
</comment>
<reference evidence="5 6" key="1">
    <citation type="submission" date="2018-05" db="EMBL/GenBank/DDBJ databases">
        <title>Genomic Encyclopedia of Type Strains, Phase IV (KMG-IV): sequencing the most valuable type-strain genomes for metagenomic binning, comparative biology and taxonomic classification.</title>
        <authorList>
            <person name="Goeker M."/>
        </authorList>
    </citation>
    <scope>NUCLEOTIDE SEQUENCE [LARGE SCALE GENOMIC DNA]</scope>
    <source>
        <strain evidence="5 6">DSM 29661</strain>
    </source>
</reference>
<dbReference type="SMART" id="SM00895">
    <property type="entry name" value="FCD"/>
    <property type="match status" value="1"/>
</dbReference>
<protein>
    <submittedName>
        <fullName evidence="5">GntR family transcriptional regulator</fullName>
    </submittedName>
</protein>
<gene>
    <name evidence="5" type="ORF">DFR34_11848</name>
</gene>
<sequence>MSAQKPDLPTADSDGGRDEAMYRGLHAAIYELRLPPGTRLPEDVLSNTYGVSRTLVRKVLQRMAMEGLVEIRRNRGAQVAEPSADEAREVFATRRMLECGALAELPLPVPTAELQALRELVRQEDDAQLNGDRVAAIRLSGDFHIRLAALGGNATLTKLVRELVARSSLILATHGSPISVTCRHSEHEQIIDLLARGERQAGVAWMAEHFEHITRGLRWREQPLDLFSVLKGGDTPT</sequence>
<evidence type="ECO:0000313" key="5">
    <source>
        <dbReference type="EMBL" id="PXX77239.1"/>
    </source>
</evidence>
<dbReference type="Pfam" id="PF00392">
    <property type="entry name" value="GntR"/>
    <property type="match status" value="1"/>
</dbReference>
<name>A0A318KHM6_9NEIS</name>
<dbReference type="EMBL" id="QJKI01000018">
    <property type="protein sequence ID" value="PXX77239.1"/>
    <property type="molecule type" value="Genomic_DNA"/>
</dbReference>
<dbReference type="InterPro" id="IPR036388">
    <property type="entry name" value="WH-like_DNA-bd_sf"/>
</dbReference>
<evidence type="ECO:0000313" key="6">
    <source>
        <dbReference type="Proteomes" id="UP000247555"/>
    </source>
</evidence>
<dbReference type="Pfam" id="PF07729">
    <property type="entry name" value="FCD"/>
    <property type="match status" value="1"/>
</dbReference>
<evidence type="ECO:0000256" key="2">
    <source>
        <dbReference type="ARBA" id="ARBA00023125"/>
    </source>
</evidence>
<feature type="domain" description="HTH gntR-type" evidence="4">
    <location>
        <begin position="15"/>
        <end position="82"/>
    </location>
</feature>
<dbReference type="Proteomes" id="UP000247555">
    <property type="component" value="Unassembled WGS sequence"/>
</dbReference>
<dbReference type="PANTHER" id="PTHR43537:SF53">
    <property type="entry name" value="HTH-TYPE TRANSCRIPTIONAL REPRESSOR NANR"/>
    <property type="match status" value="1"/>
</dbReference>
<evidence type="ECO:0000259" key="4">
    <source>
        <dbReference type="PROSITE" id="PS50949"/>
    </source>
</evidence>
<keyword evidence="1" id="KW-0805">Transcription regulation</keyword>
<dbReference type="SUPFAM" id="SSF48008">
    <property type="entry name" value="GntR ligand-binding domain-like"/>
    <property type="match status" value="1"/>
</dbReference>
<organism evidence="5 6">
    <name type="scientific">Rivihabitans pingtungensis</name>
    <dbReference type="NCBI Taxonomy" id="1054498"/>
    <lineage>
        <taxon>Bacteria</taxon>
        <taxon>Pseudomonadati</taxon>
        <taxon>Pseudomonadota</taxon>
        <taxon>Betaproteobacteria</taxon>
        <taxon>Neisseriales</taxon>
        <taxon>Aquaspirillaceae</taxon>
        <taxon>Rivihabitans</taxon>
    </lineage>
</organism>
<dbReference type="RefSeq" id="WP_158281818.1">
    <property type="nucleotide sequence ID" value="NZ_CALCOA010000110.1"/>
</dbReference>
<dbReference type="SMART" id="SM00345">
    <property type="entry name" value="HTH_GNTR"/>
    <property type="match status" value="1"/>
</dbReference>
<accession>A0A318KHM6</accession>
<dbReference type="PANTHER" id="PTHR43537">
    <property type="entry name" value="TRANSCRIPTIONAL REGULATOR, GNTR FAMILY"/>
    <property type="match status" value="1"/>
</dbReference>
<dbReference type="GO" id="GO:0003700">
    <property type="term" value="F:DNA-binding transcription factor activity"/>
    <property type="evidence" value="ECO:0007669"/>
    <property type="project" value="InterPro"/>
</dbReference>
<keyword evidence="3" id="KW-0804">Transcription</keyword>
<dbReference type="InterPro" id="IPR036390">
    <property type="entry name" value="WH_DNA-bd_sf"/>
</dbReference>
<dbReference type="AlphaFoldDB" id="A0A318KHM6"/>
<dbReference type="InterPro" id="IPR008920">
    <property type="entry name" value="TF_FadR/GntR_C"/>
</dbReference>
<dbReference type="OrthoDB" id="5243844at2"/>
<keyword evidence="2" id="KW-0238">DNA-binding</keyword>
<proteinExistence type="predicted"/>
<dbReference type="Gene3D" id="1.10.10.10">
    <property type="entry name" value="Winged helix-like DNA-binding domain superfamily/Winged helix DNA-binding domain"/>
    <property type="match status" value="1"/>
</dbReference>
<dbReference type="SUPFAM" id="SSF46785">
    <property type="entry name" value="Winged helix' DNA-binding domain"/>
    <property type="match status" value="1"/>
</dbReference>